<gene>
    <name evidence="2" type="ORF">AC578_9916</name>
</gene>
<protein>
    <submittedName>
        <fullName evidence="2">Uncharacterized protein</fullName>
    </submittedName>
</protein>
<evidence type="ECO:0000313" key="2">
    <source>
        <dbReference type="EMBL" id="KXS99657.1"/>
    </source>
</evidence>
<name>A0A139HB40_9PEZI</name>
<keyword evidence="3" id="KW-1185">Reference proteome</keyword>
<comment type="caution">
    <text evidence="2">The sequence shown here is derived from an EMBL/GenBank/DDBJ whole genome shotgun (WGS) entry which is preliminary data.</text>
</comment>
<feature type="region of interest" description="Disordered" evidence="1">
    <location>
        <begin position="61"/>
        <end position="164"/>
    </location>
</feature>
<dbReference type="Proteomes" id="UP000070133">
    <property type="component" value="Unassembled WGS sequence"/>
</dbReference>
<dbReference type="AlphaFoldDB" id="A0A139HB40"/>
<accession>A0A139HB40</accession>
<evidence type="ECO:0000256" key="1">
    <source>
        <dbReference type="SAM" id="MobiDB-lite"/>
    </source>
</evidence>
<dbReference type="EMBL" id="LFZN01000088">
    <property type="protein sequence ID" value="KXS99657.1"/>
    <property type="molecule type" value="Genomic_DNA"/>
</dbReference>
<dbReference type="OrthoDB" id="6274823at2759"/>
<evidence type="ECO:0000313" key="3">
    <source>
        <dbReference type="Proteomes" id="UP000070133"/>
    </source>
</evidence>
<organism evidence="2 3">
    <name type="scientific">Pseudocercospora eumusae</name>
    <dbReference type="NCBI Taxonomy" id="321146"/>
    <lineage>
        <taxon>Eukaryota</taxon>
        <taxon>Fungi</taxon>
        <taxon>Dikarya</taxon>
        <taxon>Ascomycota</taxon>
        <taxon>Pezizomycotina</taxon>
        <taxon>Dothideomycetes</taxon>
        <taxon>Dothideomycetidae</taxon>
        <taxon>Mycosphaerellales</taxon>
        <taxon>Mycosphaerellaceae</taxon>
        <taxon>Pseudocercospora</taxon>
    </lineage>
</organism>
<reference evidence="2 3" key="1">
    <citation type="submission" date="2015-07" db="EMBL/GenBank/DDBJ databases">
        <title>Comparative genomics of the Sigatoka disease complex on banana suggests a link between parallel evolutionary changes in Pseudocercospora fijiensis and Pseudocercospora eumusae and increased virulence on the banana host.</title>
        <authorList>
            <person name="Chang T.-C."/>
            <person name="Salvucci A."/>
            <person name="Crous P.W."/>
            <person name="Stergiopoulos I."/>
        </authorList>
    </citation>
    <scope>NUCLEOTIDE SEQUENCE [LARGE SCALE GENOMIC DNA]</scope>
    <source>
        <strain evidence="2 3">CBS 114824</strain>
    </source>
</reference>
<sequence length="164" mass="18117">MQFLLLLHEEKKSEPGLTYDDDRNALPAWNPNVADSGSIKAIKMSRMESVKYTMKNKMENCFGRGGEGVVQRDSSEHKDIIDNPDLTGASDRASLPLRPAPPRPAFTTAGSSLSVSRRHNPHRSEHHDPLTDSQTSHPATSDERQQRIPKPGPRARRGAALEAS</sequence>
<proteinExistence type="predicted"/>